<feature type="region of interest" description="Disordered" evidence="1">
    <location>
        <begin position="140"/>
        <end position="237"/>
    </location>
</feature>
<keyword evidence="3" id="KW-1185">Reference proteome</keyword>
<feature type="region of interest" description="Disordered" evidence="1">
    <location>
        <begin position="73"/>
        <end position="113"/>
    </location>
</feature>
<dbReference type="AlphaFoldDB" id="W4JZ84"/>
<name>W4JZ84_HETIT</name>
<feature type="compositionally biased region" description="Basic residues" evidence="1">
    <location>
        <begin position="100"/>
        <end position="112"/>
    </location>
</feature>
<dbReference type="HOGENOM" id="CLU_1034615_0_0_1"/>
<organism evidence="2 3">
    <name type="scientific">Heterobasidion irregulare (strain TC 32-1)</name>
    <dbReference type="NCBI Taxonomy" id="747525"/>
    <lineage>
        <taxon>Eukaryota</taxon>
        <taxon>Fungi</taxon>
        <taxon>Dikarya</taxon>
        <taxon>Basidiomycota</taxon>
        <taxon>Agaricomycotina</taxon>
        <taxon>Agaricomycetes</taxon>
        <taxon>Russulales</taxon>
        <taxon>Bondarzewiaceae</taxon>
        <taxon>Heterobasidion</taxon>
        <taxon>Heterobasidion annosum species complex</taxon>
    </lineage>
</organism>
<feature type="compositionally biased region" description="Pro residues" evidence="1">
    <location>
        <begin position="204"/>
        <end position="213"/>
    </location>
</feature>
<protein>
    <submittedName>
        <fullName evidence="2">Uncharacterized protein</fullName>
    </submittedName>
</protein>
<dbReference type="InParanoid" id="W4JZ84"/>
<dbReference type="KEGG" id="hir:HETIRDRAFT_453418"/>
<accession>W4JZ84</accession>
<gene>
    <name evidence="2" type="ORF">HETIRDRAFT_453418</name>
</gene>
<evidence type="ECO:0000256" key="1">
    <source>
        <dbReference type="SAM" id="MobiDB-lite"/>
    </source>
</evidence>
<dbReference type="EMBL" id="KI925461">
    <property type="protein sequence ID" value="ETW78852.1"/>
    <property type="molecule type" value="Genomic_DNA"/>
</dbReference>
<reference evidence="2 3" key="1">
    <citation type="journal article" date="2012" name="New Phytol.">
        <title>Insight into trade-off between wood decay and parasitism from the genome of a fungal forest pathogen.</title>
        <authorList>
            <person name="Olson A."/>
            <person name="Aerts A."/>
            <person name="Asiegbu F."/>
            <person name="Belbahri L."/>
            <person name="Bouzid O."/>
            <person name="Broberg A."/>
            <person name="Canback B."/>
            <person name="Coutinho P.M."/>
            <person name="Cullen D."/>
            <person name="Dalman K."/>
            <person name="Deflorio G."/>
            <person name="van Diepen L.T."/>
            <person name="Dunand C."/>
            <person name="Duplessis S."/>
            <person name="Durling M."/>
            <person name="Gonthier P."/>
            <person name="Grimwood J."/>
            <person name="Fossdal C.G."/>
            <person name="Hansson D."/>
            <person name="Henrissat B."/>
            <person name="Hietala A."/>
            <person name="Himmelstrand K."/>
            <person name="Hoffmeister D."/>
            <person name="Hogberg N."/>
            <person name="James T.Y."/>
            <person name="Karlsson M."/>
            <person name="Kohler A."/>
            <person name="Kues U."/>
            <person name="Lee Y.H."/>
            <person name="Lin Y.C."/>
            <person name="Lind M."/>
            <person name="Lindquist E."/>
            <person name="Lombard V."/>
            <person name="Lucas S."/>
            <person name="Lunden K."/>
            <person name="Morin E."/>
            <person name="Murat C."/>
            <person name="Park J."/>
            <person name="Raffaello T."/>
            <person name="Rouze P."/>
            <person name="Salamov A."/>
            <person name="Schmutz J."/>
            <person name="Solheim H."/>
            <person name="Stahlberg J."/>
            <person name="Velez H."/>
            <person name="de Vries R.P."/>
            <person name="Wiebenga A."/>
            <person name="Woodward S."/>
            <person name="Yakovlev I."/>
            <person name="Garbelotto M."/>
            <person name="Martin F."/>
            <person name="Grigoriev I.V."/>
            <person name="Stenlid J."/>
        </authorList>
    </citation>
    <scope>NUCLEOTIDE SEQUENCE [LARGE SCALE GENOMIC DNA]</scope>
    <source>
        <strain evidence="2 3">TC 32-1</strain>
    </source>
</reference>
<dbReference type="GeneID" id="20676380"/>
<dbReference type="RefSeq" id="XP_009549148.1">
    <property type="nucleotide sequence ID" value="XM_009550853.1"/>
</dbReference>
<feature type="compositionally biased region" description="Polar residues" evidence="1">
    <location>
        <begin position="73"/>
        <end position="94"/>
    </location>
</feature>
<evidence type="ECO:0000313" key="3">
    <source>
        <dbReference type="Proteomes" id="UP000030671"/>
    </source>
</evidence>
<dbReference type="Proteomes" id="UP000030671">
    <property type="component" value="Unassembled WGS sequence"/>
</dbReference>
<sequence>MPTLTMFRTASFFNPRPPLASFNVITASDAIGGWSDVIHLHSMVWHHLARPLNVSQRQVYAYFTLPRRAAARTSDTLSSPHNLCTRPATSTSGPGNDRGRRARFRLPGHSRSGRPILALSTQFSLVPSRPILPRLYPLQDKPALQHPALRPTPKPSHRPSPHSPPPALNQARPHLRTPISDDLAHSINPKSNPTHSAAPHPHPRPAQPLPPRPFFRSTKKKPAPQFFPLAPSPPTRRHFKLGPRIGSGRYLRAACRIGTLGTALFRAHT</sequence>
<evidence type="ECO:0000313" key="2">
    <source>
        <dbReference type="EMBL" id="ETW78852.1"/>
    </source>
</evidence>
<proteinExistence type="predicted"/>